<name>A0A7J7NQM8_9MAGN</name>
<proteinExistence type="predicted"/>
<keyword evidence="1" id="KW-1133">Transmembrane helix</keyword>
<accession>A0A7J7NQM8</accession>
<keyword evidence="2" id="KW-0732">Signal</keyword>
<dbReference type="GO" id="GO:0017004">
    <property type="term" value="P:cytochrome complex assembly"/>
    <property type="evidence" value="ECO:0007669"/>
    <property type="project" value="InterPro"/>
</dbReference>
<dbReference type="AlphaFoldDB" id="A0A7J7NQM8"/>
<dbReference type="InterPro" id="IPR044955">
    <property type="entry name" value="CCMFC"/>
</dbReference>
<reference evidence="3 4" key="1">
    <citation type="journal article" date="2020" name="IScience">
        <title>Genome Sequencing of the Endangered Kingdonia uniflora (Circaeasteraceae, Ranunculales) Reveals Potential Mechanisms of Evolutionary Specialization.</title>
        <authorList>
            <person name="Sun Y."/>
            <person name="Deng T."/>
            <person name="Zhang A."/>
            <person name="Moore M.J."/>
            <person name="Landis J.B."/>
            <person name="Lin N."/>
            <person name="Zhang H."/>
            <person name="Zhang X."/>
            <person name="Huang J."/>
            <person name="Zhang X."/>
            <person name="Sun H."/>
            <person name="Wang H."/>
        </authorList>
    </citation>
    <scope>NUCLEOTIDE SEQUENCE [LARGE SCALE GENOMIC DNA]</scope>
    <source>
        <strain evidence="3">TB1705</strain>
        <tissue evidence="3">Leaf</tissue>
    </source>
</reference>
<evidence type="ECO:0008006" key="5">
    <source>
        <dbReference type="Google" id="ProtNLM"/>
    </source>
</evidence>
<dbReference type="PANTHER" id="PTHR36010:SF1">
    <property type="entry name" value="CYTOCHROME C BIOGENESIS CCMF C-TERMINAL-LIKE MITOCHONDRIAL PROTEIN-RELATED"/>
    <property type="match status" value="1"/>
</dbReference>
<evidence type="ECO:0000313" key="3">
    <source>
        <dbReference type="EMBL" id="KAF6169501.1"/>
    </source>
</evidence>
<dbReference type="EMBL" id="JACGCM010000655">
    <property type="protein sequence ID" value="KAF6169501.1"/>
    <property type="molecule type" value="Genomic_DNA"/>
</dbReference>
<evidence type="ECO:0000256" key="1">
    <source>
        <dbReference type="SAM" id="Phobius"/>
    </source>
</evidence>
<keyword evidence="1" id="KW-0812">Transmembrane</keyword>
<feature type="transmembrane region" description="Helical" evidence="1">
    <location>
        <begin position="37"/>
        <end position="59"/>
    </location>
</feature>
<organism evidence="3 4">
    <name type="scientific">Kingdonia uniflora</name>
    <dbReference type="NCBI Taxonomy" id="39325"/>
    <lineage>
        <taxon>Eukaryota</taxon>
        <taxon>Viridiplantae</taxon>
        <taxon>Streptophyta</taxon>
        <taxon>Embryophyta</taxon>
        <taxon>Tracheophyta</taxon>
        <taxon>Spermatophyta</taxon>
        <taxon>Magnoliopsida</taxon>
        <taxon>Ranunculales</taxon>
        <taxon>Circaeasteraceae</taxon>
        <taxon>Kingdonia</taxon>
    </lineage>
</organism>
<gene>
    <name evidence="3" type="ORF">GIB67_013201</name>
</gene>
<protein>
    <recommendedName>
        <fullName evidence="5">Cytochrome c biogenesis FC</fullName>
    </recommendedName>
</protein>
<keyword evidence="1" id="KW-0472">Membrane</keyword>
<keyword evidence="4" id="KW-1185">Reference proteome</keyword>
<sequence>MIQLQNFFLFITSMVVPRGTAAPILLKWFVSRDVPTGAPFFNGTIIPIPIPSFLLLVFLHSRKFIGSTLTDRALPYIGVKAQGLFKQLFLSRLKKRRSSEGSLKKVLKKVVRARNAVFPFVILLHFLLLMEAGDFSTNESFCGVLSLLFCRTLFSAGENKRVGVKRRPGACSYKWPKGNEQGQNGETRWGMVRHDKDPHNERGVAPYYAYMLQANLPVKNTYLLARPVHLAAAHQGKANEMGGRREPFKGLANAFLQRQPMALGHDYLQHTPKPLKSHIHLSHSGVCIFMLGVLLSCDPAAAY</sequence>
<feature type="transmembrane region" description="Helical" evidence="1">
    <location>
        <begin position="113"/>
        <end position="132"/>
    </location>
</feature>
<dbReference type="PANTHER" id="PTHR36010">
    <property type="entry name" value="CYTOCHROME C BIOGENESIS CCMF C-TERMINAL-LIKE MITOCHONDRIAL PROTEIN-RELATED"/>
    <property type="match status" value="1"/>
</dbReference>
<dbReference type="Proteomes" id="UP000541444">
    <property type="component" value="Unassembled WGS sequence"/>
</dbReference>
<comment type="caution">
    <text evidence="3">The sequence shown here is derived from an EMBL/GenBank/DDBJ whole genome shotgun (WGS) entry which is preliminary data.</text>
</comment>
<dbReference type="OrthoDB" id="1935244at2759"/>
<feature type="chain" id="PRO_5029776563" description="Cytochrome c biogenesis FC" evidence="2">
    <location>
        <begin position="22"/>
        <end position="303"/>
    </location>
</feature>
<feature type="signal peptide" evidence="2">
    <location>
        <begin position="1"/>
        <end position="21"/>
    </location>
</feature>
<evidence type="ECO:0000256" key="2">
    <source>
        <dbReference type="SAM" id="SignalP"/>
    </source>
</evidence>
<evidence type="ECO:0000313" key="4">
    <source>
        <dbReference type="Proteomes" id="UP000541444"/>
    </source>
</evidence>